<keyword evidence="1" id="KW-0732">Signal</keyword>
<dbReference type="Pfam" id="PF19527">
    <property type="entry name" value="DUF6055"/>
    <property type="match status" value="1"/>
</dbReference>
<reference evidence="2 3" key="1">
    <citation type="submission" date="2023-09" db="EMBL/GenBank/DDBJ databases">
        <title>Thalassobella suaedae gen. nov., sp. nov., a marine bacterium of the family Flavobacteriaceae isolated from a halophyte Suaeda japonica.</title>
        <authorList>
            <person name="Lee S.Y."/>
            <person name="Hwang C.Y."/>
        </authorList>
    </citation>
    <scope>NUCLEOTIDE SEQUENCE [LARGE SCALE GENOMIC DNA]</scope>
    <source>
        <strain evidence="2 3">HL-DH10</strain>
    </source>
</reference>
<dbReference type="EMBL" id="CP134536">
    <property type="protein sequence ID" value="WNH11862.1"/>
    <property type="molecule type" value="Genomic_DNA"/>
</dbReference>
<dbReference type="RefSeq" id="WP_415861842.1">
    <property type="nucleotide sequence ID" value="NZ_CP134536.1"/>
</dbReference>
<evidence type="ECO:0000313" key="3">
    <source>
        <dbReference type="Proteomes" id="UP001303407"/>
    </source>
</evidence>
<feature type="signal peptide" evidence="1">
    <location>
        <begin position="1"/>
        <end position="17"/>
    </location>
</feature>
<protein>
    <submittedName>
        <fullName evidence="2">DUF6055 domain-containing protein</fullName>
    </submittedName>
</protein>
<dbReference type="InterPro" id="IPR045690">
    <property type="entry name" value="DUF6055"/>
</dbReference>
<proteinExistence type="predicted"/>
<sequence>MKSFAFLFLSLFSVTNAQENILKKTLYIPSKVWYVAENNNYDNPQSDYSYSRMIESDNIAMFWHKEYGNDPMTNSDSTKRFNPKKAIIECERFYNFYVNDLKLVQKGNSISDTYKLLIYVFGGDENTAFGGGEEEKVGVLWTPAKRINKPPYGALAHEIGHSFQYMSRADSKTGPEGPIMEMSAQYMLWQVYPQWMTFENYHLKGFLKGTHYAFLHPANMYHSPYVLEYWSNKYGIEFWGNLCRSTQKGEDVVMTYKRIKNLTQEQFNNEMFDASIKFITWDLKRIENVAKSYANQHISKLNDIGHGWYKIDSMNCPQNYGFNGIKLNVPKAGTKVKLKFKGLATDNEYNVIKTDKSGWRYGFLASLKDGSRIYGDMFKDEKGIATFKIPKNTAYLWLVVMGAPTEHWTLPVSRGENKSNKPEAQWPYKIKIFGTTLYN</sequence>
<feature type="chain" id="PRO_5046527389" evidence="1">
    <location>
        <begin position="18"/>
        <end position="439"/>
    </location>
</feature>
<keyword evidence="3" id="KW-1185">Reference proteome</keyword>
<name>A0ABY9Y0U0_9FLAO</name>
<dbReference type="Proteomes" id="UP001303407">
    <property type="component" value="Chromosome"/>
</dbReference>
<evidence type="ECO:0000313" key="2">
    <source>
        <dbReference type="EMBL" id="WNH11862.1"/>
    </source>
</evidence>
<gene>
    <name evidence="2" type="ORF">RHP49_13255</name>
</gene>
<organism evidence="2 3">
    <name type="scientific">Thalassobellus suaedae</name>
    <dbReference type="NCBI Taxonomy" id="3074124"/>
    <lineage>
        <taxon>Bacteria</taxon>
        <taxon>Pseudomonadati</taxon>
        <taxon>Bacteroidota</taxon>
        <taxon>Flavobacteriia</taxon>
        <taxon>Flavobacteriales</taxon>
        <taxon>Flavobacteriaceae</taxon>
        <taxon>Thalassobellus</taxon>
    </lineage>
</organism>
<accession>A0ABY9Y0U0</accession>
<evidence type="ECO:0000256" key="1">
    <source>
        <dbReference type="SAM" id="SignalP"/>
    </source>
</evidence>